<organism evidence="1 2">
    <name type="scientific">Alkalibaculum bacchi</name>
    <dbReference type="NCBI Taxonomy" id="645887"/>
    <lineage>
        <taxon>Bacteria</taxon>
        <taxon>Bacillati</taxon>
        <taxon>Bacillota</taxon>
        <taxon>Clostridia</taxon>
        <taxon>Eubacteriales</taxon>
        <taxon>Eubacteriaceae</taxon>
        <taxon>Alkalibaculum</taxon>
    </lineage>
</organism>
<sequence length="86" mass="9926">MHDTFLLQKISDSLREICSKNKIKTIEGFTLIVNHNSHINEENLLEHLRLYNSDITGREIIIKIYREDIGGQSAIIKSIQGETFEV</sequence>
<gene>
    <name evidence="1" type="ORF">DES36_11510</name>
</gene>
<reference evidence="1 2" key="1">
    <citation type="submission" date="2018-06" db="EMBL/GenBank/DDBJ databases">
        <title>Genomic Encyclopedia of Type Strains, Phase IV (KMG-IV): sequencing the most valuable type-strain genomes for metagenomic binning, comparative biology and taxonomic classification.</title>
        <authorList>
            <person name="Goeker M."/>
        </authorList>
    </citation>
    <scope>NUCLEOTIDE SEQUENCE [LARGE SCALE GENOMIC DNA]</scope>
    <source>
        <strain evidence="1 2">DSM 22112</strain>
    </source>
</reference>
<dbReference type="EMBL" id="QNRX01000015">
    <property type="protein sequence ID" value="RBP61012.1"/>
    <property type="molecule type" value="Genomic_DNA"/>
</dbReference>
<dbReference type="AlphaFoldDB" id="A0A366I0W1"/>
<keyword evidence="2" id="KW-1185">Reference proteome</keyword>
<protein>
    <recommendedName>
        <fullName evidence="3">Hydrogenase nickel incorporation protein HypA/HybF</fullName>
    </recommendedName>
</protein>
<proteinExistence type="predicted"/>
<dbReference type="Proteomes" id="UP000253490">
    <property type="component" value="Unassembled WGS sequence"/>
</dbReference>
<evidence type="ECO:0008006" key="3">
    <source>
        <dbReference type="Google" id="ProtNLM"/>
    </source>
</evidence>
<evidence type="ECO:0000313" key="1">
    <source>
        <dbReference type="EMBL" id="RBP61012.1"/>
    </source>
</evidence>
<dbReference type="OrthoDB" id="1753572at2"/>
<name>A0A366I0W1_9FIRM</name>
<comment type="caution">
    <text evidence="1">The sequence shown here is derived from an EMBL/GenBank/DDBJ whole genome shotgun (WGS) entry which is preliminary data.</text>
</comment>
<dbReference type="RefSeq" id="WP_113921228.1">
    <property type="nucleotide sequence ID" value="NZ_QNRX01000015.1"/>
</dbReference>
<accession>A0A366I0W1</accession>
<evidence type="ECO:0000313" key="2">
    <source>
        <dbReference type="Proteomes" id="UP000253490"/>
    </source>
</evidence>